<evidence type="ECO:0000256" key="1">
    <source>
        <dbReference type="SAM" id="MobiDB-lite"/>
    </source>
</evidence>
<gene>
    <name evidence="2" type="ORF">GCM10011316_21080</name>
</gene>
<protein>
    <submittedName>
        <fullName evidence="2">Thioesterase</fullName>
    </submittedName>
</protein>
<reference evidence="2" key="1">
    <citation type="journal article" date="2014" name="Int. J. Syst. Evol. Microbiol.">
        <title>Complete genome sequence of Corynebacterium casei LMG S-19264T (=DSM 44701T), isolated from a smear-ripened cheese.</title>
        <authorList>
            <consortium name="US DOE Joint Genome Institute (JGI-PGF)"/>
            <person name="Walter F."/>
            <person name="Albersmeier A."/>
            <person name="Kalinowski J."/>
            <person name="Ruckert C."/>
        </authorList>
    </citation>
    <scope>NUCLEOTIDE SEQUENCE</scope>
    <source>
        <strain evidence="2">CGMCC 1.12426</strain>
    </source>
</reference>
<dbReference type="GO" id="GO:0047617">
    <property type="term" value="F:fatty acyl-CoA hydrolase activity"/>
    <property type="evidence" value="ECO:0007669"/>
    <property type="project" value="TreeGrafter"/>
</dbReference>
<sequence>MELEKILPYQTDMRPHPGPNRQNNFGLRTQMNALETLFSFVNPWECDENNHSNVQFYFSRFEEADRQFQLLSGLSETLVGSRRVRHVRYHRELRVADLITVTSHIAFDGPHMLTVVHEMRNGANGTLAATATDGYEPSISALKTLQSRLKAFQDPMPEEAAPRGLAVSPYSQRPTPAALVEAGARVCFRGTVLARHLGPGNKADDKFAIACFTDGVAHVWERTPMTHAYLTENGYGRVAVEMKLTWISPLKAGDPVKVISGLTGVADKTFTMRHHLFEARTERLAAVCDVVALVMDLKKRGAVALPDTARKQISGLLID</sequence>
<accession>A0A916TK65</accession>
<organism evidence="2 3">
    <name type="scientific">Roseibium aquae</name>
    <dbReference type="NCBI Taxonomy" id="1323746"/>
    <lineage>
        <taxon>Bacteria</taxon>
        <taxon>Pseudomonadati</taxon>
        <taxon>Pseudomonadota</taxon>
        <taxon>Alphaproteobacteria</taxon>
        <taxon>Hyphomicrobiales</taxon>
        <taxon>Stappiaceae</taxon>
        <taxon>Roseibium</taxon>
    </lineage>
</organism>
<dbReference type="SUPFAM" id="SSF54637">
    <property type="entry name" value="Thioesterase/thiol ester dehydrase-isomerase"/>
    <property type="match status" value="2"/>
</dbReference>
<name>A0A916TK65_9HYPH</name>
<evidence type="ECO:0000313" key="2">
    <source>
        <dbReference type="EMBL" id="GGB48742.1"/>
    </source>
</evidence>
<evidence type="ECO:0000313" key="3">
    <source>
        <dbReference type="Proteomes" id="UP000605148"/>
    </source>
</evidence>
<comment type="caution">
    <text evidence="2">The sequence shown here is derived from an EMBL/GenBank/DDBJ whole genome shotgun (WGS) entry which is preliminary data.</text>
</comment>
<dbReference type="Pfam" id="PF13279">
    <property type="entry name" value="4HBT_2"/>
    <property type="match status" value="1"/>
</dbReference>
<dbReference type="Gene3D" id="3.10.129.10">
    <property type="entry name" value="Hotdog Thioesterase"/>
    <property type="match status" value="2"/>
</dbReference>
<reference evidence="2" key="2">
    <citation type="submission" date="2020-09" db="EMBL/GenBank/DDBJ databases">
        <authorList>
            <person name="Sun Q."/>
            <person name="Zhou Y."/>
        </authorList>
    </citation>
    <scope>NUCLEOTIDE SEQUENCE</scope>
    <source>
        <strain evidence="2">CGMCC 1.12426</strain>
    </source>
</reference>
<dbReference type="Proteomes" id="UP000605148">
    <property type="component" value="Unassembled WGS sequence"/>
</dbReference>
<dbReference type="EMBL" id="BMFA01000006">
    <property type="protein sequence ID" value="GGB48742.1"/>
    <property type="molecule type" value="Genomic_DNA"/>
</dbReference>
<feature type="region of interest" description="Disordered" evidence="1">
    <location>
        <begin position="1"/>
        <end position="23"/>
    </location>
</feature>
<dbReference type="InterPro" id="IPR050563">
    <property type="entry name" value="4-hydroxybenzoyl-CoA_TE"/>
</dbReference>
<dbReference type="InterPro" id="IPR029069">
    <property type="entry name" value="HotDog_dom_sf"/>
</dbReference>
<dbReference type="AlphaFoldDB" id="A0A916TK65"/>
<proteinExistence type="predicted"/>
<dbReference type="PANTHER" id="PTHR31793:SF2">
    <property type="entry name" value="BLR1345 PROTEIN"/>
    <property type="match status" value="1"/>
</dbReference>
<keyword evidence="3" id="KW-1185">Reference proteome</keyword>
<dbReference type="PANTHER" id="PTHR31793">
    <property type="entry name" value="4-HYDROXYBENZOYL-COA THIOESTERASE FAMILY MEMBER"/>
    <property type="match status" value="1"/>
</dbReference>